<evidence type="ECO:0000256" key="6">
    <source>
        <dbReference type="SAM" id="Phobius"/>
    </source>
</evidence>
<evidence type="ECO:0000256" key="1">
    <source>
        <dbReference type="ARBA" id="ARBA00004651"/>
    </source>
</evidence>
<feature type="transmembrane region" description="Helical" evidence="6">
    <location>
        <begin position="275"/>
        <end position="300"/>
    </location>
</feature>
<dbReference type="Proteomes" id="UP001158087">
    <property type="component" value="Unassembled WGS sequence"/>
</dbReference>
<comment type="caution">
    <text evidence="7">The sequence shown here is derived from an EMBL/GenBank/DDBJ whole genome shotgun (WGS) entry which is preliminary data.</text>
</comment>
<evidence type="ECO:0000256" key="5">
    <source>
        <dbReference type="ARBA" id="ARBA00023136"/>
    </source>
</evidence>
<evidence type="ECO:0000256" key="3">
    <source>
        <dbReference type="ARBA" id="ARBA00022692"/>
    </source>
</evidence>
<feature type="transmembrane region" description="Helical" evidence="6">
    <location>
        <begin position="157"/>
        <end position="182"/>
    </location>
</feature>
<evidence type="ECO:0000256" key="2">
    <source>
        <dbReference type="ARBA" id="ARBA00022475"/>
    </source>
</evidence>
<proteinExistence type="predicted"/>
<name>A0AA42GW67_9HYPH</name>
<feature type="transmembrane region" description="Helical" evidence="6">
    <location>
        <begin position="44"/>
        <end position="64"/>
    </location>
</feature>
<protein>
    <submittedName>
        <fullName evidence="7">Lysylphosphatidylglycerol synthase domain-containing protein</fullName>
    </submittedName>
</protein>
<dbReference type="Pfam" id="PF03706">
    <property type="entry name" value="LPG_synthase_TM"/>
    <property type="match status" value="1"/>
</dbReference>
<feature type="transmembrane region" description="Helical" evidence="6">
    <location>
        <begin position="202"/>
        <end position="224"/>
    </location>
</feature>
<evidence type="ECO:0000256" key="4">
    <source>
        <dbReference type="ARBA" id="ARBA00022989"/>
    </source>
</evidence>
<evidence type="ECO:0000313" key="7">
    <source>
        <dbReference type="EMBL" id="MDH0122704.1"/>
    </source>
</evidence>
<feature type="transmembrane region" description="Helical" evidence="6">
    <location>
        <begin position="231"/>
        <end position="255"/>
    </location>
</feature>
<keyword evidence="5 6" id="KW-0472">Membrane</keyword>
<feature type="transmembrane region" description="Helical" evidence="6">
    <location>
        <begin position="76"/>
        <end position="100"/>
    </location>
</feature>
<reference evidence="7" key="1">
    <citation type="submission" date="2022-09" db="EMBL/GenBank/DDBJ databases">
        <title>Intensive care unit water sources are persistently colonized with multi-drug resistant bacteria and are the site of extensive horizontal gene transfer of antibiotic resistance genes.</title>
        <authorList>
            <person name="Diorio-Toth L."/>
        </authorList>
    </citation>
    <scope>NUCLEOTIDE SEQUENCE</scope>
    <source>
        <strain evidence="7">GD04153</strain>
    </source>
</reference>
<dbReference type="AlphaFoldDB" id="A0AA42GW67"/>
<sequence>MKAKDYIWPVVGICAVGISVWLLYRELRSISLDDVLDSFYAIRTHHWILAAGSALLAYSSLAGYDRIALMHLKRKISWLFIALCSFTTYALSHNIGASVVSGAVVRYRAYSSQGMPGSEIAVLIAFCSFTFILGVIITSSVVLLLEPHILMRFNEELTPTVSIVIALLMLAFVLVYVFGSWLGLRPLKIGSFRLEYPRMSVVVQQLIVAPLELIGAAGIIYFALPEAGNPGFLIILGIFLVSFSAALISHAPGGLGVLELVFLTGLPDMDQADVLAALIVFRLLYLLIPFAMSLVVVLVFEKSQFLLRWNEKQQK</sequence>
<organism evidence="7 8">
    <name type="scientific">Brucella intermedia GD04153</name>
    <dbReference type="NCBI Taxonomy" id="2975438"/>
    <lineage>
        <taxon>Bacteria</taxon>
        <taxon>Pseudomonadati</taxon>
        <taxon>Pseudomonadota</taxon>
        <taxon>Alphaproteobacteria</taxon>
        <taxon>Hyphomicrobiales</taxon>
        <taxon>Brucellaceae</taxon>
        <taxon>Brucella/Ochrobactrum group</taxon>
        <taxon>Brucella</taxon>
    </lineage>
</organism>
<dbReference type="GO" id="GO:0005886">
    <property type="term" value="C:plasma membrane"/>
    <property type="evidence" value="ECO:0007669"/>
    <property type="project" value="UniProtKB-SubCell"/>
</dbReference>
<feature type="transmembrane region" description="Helical" evidence="6">
    <location>
        <begin position="120"/>
        <end position="145"/>
    </location>
</feature>
<feature type="transmembrane region" description="Helical" evidence="6">
    <location>
        <begin position="7"/>
        <end position="24"/>
    </location>
</feature>
<keyword evidence="2" id="KW-1003">Cell membrane</keyword>
<accession>A0AA42GW67</accession>
<keyword evidence="3 6" id="KW-0812">Transmembrane</keyword>
<gene>
    <name evidence="7" type="ORF">N7376_01715</name>
</gene>
<keyword evidence="4 6" id="KW-1133">Transmembrane helix</keyword>
<dbReference type="EMBL" id="JAODYY010000001">
    <property type="protein sequence ID" value="MDH0122704.1"/>
    <property type="molecule type" value="Genomic_DNA"/>
</dbReference>
<dbReference type="InterPro" id="IPR022791">
    <property type="entry name" value="L-PG_synthase/AglD"/>
</dbReference>
<comment type="subcellular location">
    <subcellularLocation>
        <location evidence="1">Cell membrane</location>
        <topology evidence="1">Multi-pass membrane protein</topology>
    </subcellularLocation>
</comment>
<evidence type="ECO:0000313" key="8">
    <source>
        <dbReference type="Proteomes" id="UP001158087"/>
    </source>
</evidence>